<sequence length="45" mass="5411">MRIPWMGKRQPQGPAERGLCEKRRLQALCSITLYSQQHTQFWHRS</sequence>
<name>A0A2P2NVT0_RHIMU</name>
<evidence type="ECO:0000313" key="1">
    <source>
        <dbReference type="EMBL" id="MBX46612.1"/>
    </source>
</evidence>
<accession>A0A2P2NVT0</accession>
<proteinExistence type="predicted"/>
<dbReference type="AlphaFoldDB" id="A0A2P2NVT0"/>
<reference evidence="1" key="1">
    <citation type="submission" date="2018-02" db="EMBL/GenBank/DDBJ databases">
        <title>Rhizophora mucronata_Transcriptome.</title>
        <authorList>
            <person name="Meera S.P."/>
            <person name="Sreeshan A."/>
            <person name="Augustine A."/>
        </authorList>
    </citation>
    <scope>NUCLEOTIDE SEQUENCE</scope>
    <source>
        <tissue evidence="1">Leaf</tissue>
    </source>
</reference>
<protein>
    <submittedName>
        <fullName evidence="1">Uncharacterized protein</fullName>
    </submittedName>
</protein>
<dbReference type="EMBL" id="GGEC01066128">
    <property type="protein sequence ID" value="MBX46612.1"/>
    <property type="molecule type" value="Transcribed_RNA"/>
</dbReference>
<organism evidence="1">
    <name type="scientific">Rhizophora mucronata</name>
    <name type="common">Asiatic mangrove</name>
    <dbReference type="NCBI Taxonomy" id="61149"/>
    <lineage>
        <taxon>Eukaryota</taxon>
        <taxon>Viridiplantae</taxon>
        <taxon>Streptophyta</taxon>
        <taxon>Embryophyta</taxon>
        <taxon>Tracheophyta</taxon>
        <taxon>Spermatophyta</taxon>
        <taxon>Magnoliopsida</taxon>
        <taxon>eudicotyledons</taxon>
        <taxon>Gunneridae</taxon>
        <taxon>Pentapetalae</taxon>
        <taxon>rosids</taxon>
        <taxon>fabids</taxon>
        <taxon>Malpighiales</taxon>
        <taxon>Rhizophoraceae</taxon>
        <taxon>Rhizophora</taxon>
    </lineage>
</organism>